<dbReference type="EMBL" id="JAPDNT010000010">
    <property type="protein sequence ID" value="MCW3475590.1"/>
    <property type="molecule type" value="Genomic_DNA"/>
</dbReference>
<dbReference type="GO" id="GO:0016491">
    <property type="term" value="F:oxidoreductase activity"/>
    <property type="evidence" value="ECO:0007669"/>
    <property type="project" value="UniProtKB-ARBA"/>
</dbReference>
<keyword evidence="3" id="KW-1185">Reference proteome</keyword>
<organism evidence="2 3">
    <name type="scientific">Limobrevibacterium gyesilva</name>
    <dbReference type="NCBI Taxonomy" id="2991712"/>
    <lineage>
        <taxon>Bacteria</taxon>
        <taxon>Pseudomonadati</taxon>
        <taxon>Pseudomonadota</taxon>
        <taxon>Alphaproteobacteria</taxon>
        <taxon>Acetobacterales</taxon>
        <taxon>Acetobacteraceae</taxon>
        <taxon>Limobrevibacterium</taxon>
    </lineage>
</organism>
<dbReference type="Gene3D" id="3.40.50.720">
    <property type="entry name" value="NAD(P)-binding Rossmann-like Domain"/>
    <property type="match status" value="1"/>
</dbReference>
<evidence type="ECO:0000313" key="2">
    <source>
        <dbReference type="EMBL" id="MCW3475590.1"/>
    </source>
</evidence>
<name>A0AA41YMR9_9PROT</name>
<dbReference type="EC" id="4.3.1.12" evidence="2"/>
<proteinExistence type="inferred from homology"/>
<dbReference type="AlphaFoldDB" id="A0AA41YMR9"/>
<evidence type="ECO:0000256" key="1">
    <source>
        <dbReference type="ARBA" id="ARBA00008903"/>
    </source>
</evidence>
<comment type="similarity">
    <text evidence="1">Belongs to the ornithine cyclodeaminase/mu-crystallin family.</text>
</comment>
<dbReference type="FunFam" id="3.40.50.720:FF:000311">
    <property type="entry name" value="Ornithine cyclodeaminase"/>
    <property type="match status" value="1"/>
</dbReference>
<dbReference type="GO" id="GO:0005737">
    <property type="term" value="C:cytoplasm"/>
    <property type="evidence" value="ECO:0007669"/>
    <property type="project" value="TreeGrafter"/>
</dbReference>
<dbReference type="PANTHER" id="PTHR13812:SF19">
    <property type="entry name" value="KETIMINE REDUCTASE MU-CRYSTALLIN"/>
    <property type="match status" value="1"/>
</dbReference>
<dbReference type="InterPro" id="IPR003462">
    <property type="entry name" value="ODC_Mu_crystall"/>
</dbReference>
<dbReference type="Proteomes" id="UP001165679">
    <property type="component" value="Unassembled WGS sequence"/>
</dbReference>
<sequence>AASLLIVGAGHVAGMMADAYRAVRPIRRVRVWNLRAPKAQALAAELRGRGYDAEAVTDLEAAVRAADIVTCATLATAPLVHGAWLRPGTHLDLIGGFKPDMREADDDAIRPARVFIDTPAALAEAGDITQPLASGALAQDAIAGTLAALCRGENPGRTAVGEITLFKSVGSALEDLAAAALVYQDAAA</sequence>
<accession>A0AA41YMR9</accession>
<comment type="caution">
    <text evidence="2">The sequence shown here is derived from an EMBL/GenBank/DDBJ whole genome shotgun (WGS) entry which is preliminary data.</text>
</comment>
<dbReference type="GO" id="GO:0019752">
    <property type="term" value="P:carboxylic acid metabolic process"/>
    <property type="evidence" value="ECO:0007669"/>
    <property type="project" value="UniProtKB-ARBA"/>
</dbReference>
<gene>
    <name evidence="2" type="ORF">OL599_13480</name>
</gene>
<dbReference type="GO" id="GO:0008473">
    <property type="term" value="F:ornithine cyclodeaminase activity"/>
    <property type="evidence" value="ECO:0007669"/>
    <property type="project" value="UniProtKB-EC"/>
</dbReference>
<evidence type="ECO:0000313" key="3">
    <source>
        <dbReference type="Proteomes" id="UP001165679"/>
    </source>
</evidence>
<dbReference type="SUPFAM" id="SSF51735">
    <property type="entry name" value="NAD(P)-binding Rossmann-fold domains"/>
    <property type="match status" value="1"/>
</dbReference>
<reference evidence="2" key="2">
    <citation type="submission" date="2022-10" db="EMBL/GenBank/DDBJ databases">
        <authorList>
            <person name="Trinh H.N."/>
        </authorList>
    </citation>
    <scope>NUCLEOTIDE SEQUENCE</scope>
    <source>
        <strain evidence="2">RN2-1</strain>
    </source>
</reference>
<dbReference type="PANTHER" id="PTHR13812">
    <property type="entry name" value="KETIMINE REDUCTASE MU-CRYSTALLIN"/>
    <property type="match status" value="1"/>
</dbReference>
<reference evidence="2" key="1">
    <citation type="submission" date="2022-09" db="EMBL/GenBank/DDBJ databases">
        <title>Rhodovastum sp. nov. RN2-1 isolated from soil in Seongnam, South Korea.</title>
        <authorList>
            <person name="Le N.T."/>
        </authorList>
    </citation>
    <scope>NUCLEOTIDE SEQUENCE</scope>
    <source>
        <strain evidence="2">RN2-1</strain>
    </source>
</reference>
<dbReference type="Pfam" id="PF02423">
    <property type="entry name" value="OCD_Mu_crystall"/>
    <property type="match status" value="1"/>
</dbReference>
<dbReference type="InterPro" id="IPR036291">
    <property type="entry name" value="NAD(P)-bd_dom_sf"/>
</dbReference>
<keyword evidence="2" id="KW-0456">Lyase</keyword>
<protein>
    <submittedName>
        <fullName evidence="2">Ornithine cyclodeaminase family protein</fullName>
        <ecNumber evidence="2">4.3.1.12</ecNumber>
    </submittedName>
</protein>
<feature type="non-terminal residue" evidence="2">
    <location>
        <position position="1"/>
    </location>
</feature>